<protein>
    <recommendedName>
        <fullName evidence="8">Stabilizer of axonemal microtubules 2</fullName>
    </recommendedName>
</protein>
<sequence length="464" mass="53868">MTKLCICQICTCGKHRCPHRPYGIIGKGDQPCAVTEYRSEFIPREGGVRESYKPDYKIQASTVPLDDETTHKHDFIRYALDKQRSYKPEEVYTPHGEFDSLTSYNKEYTPKDGERARPIRHDAQRKISAPFEGDPTYRTDYRKWETGRTEPIRHDAGYVPPSDPFRGESTYTTDYLKHQGAMRQPIRPDQSVLQSKDPFDDRTGYRTDYISHPQQERFQRAKEQYIPNQVALDSLTTHRRDFTPKDADRTRSMKPDLQGFRSNAPFDDATTNKTDYKPWEVQPIQTHRPDQYRANPGEMDLNTIYNSEFTPKPLSKVTAMRPVERHGTDAKFDGNTTYLGDYRKWPGERPPAIRSQAGYEPPSMPFEGLSTYKGHYIPHDAGPQRSFKPDSTAYRSTVPFDDATMYRTEYTPKEIQPCPATFLDTPRSGFVLHHVEPTGHKFYQPQHELLQTQYQQQQQYPIAV</sequence>
<evidence type="ECO:0000256" key="2">
    <source>
        <dbReference type="SAM" id="MobiDB-lite"/>
    </source>
</evidence>
<dbReference type="Pfam" id="PF05217">
    <property type="entry name" value="SAXO1-2"/>
    <property type="match status" value="1"/>
</dbReference>
<dbReference type="EMBL" id="CAJNOT010000588">
    <property type="protein sequence ID" value="CAF1028942.1"/>
    <property type="molecule type" value="Genomic_DNA"/>
</dbReference>
<feature type="region of interest" description="Disordered" evidence="2">
    <location>
        <begin position="241"/>
        <end position="274"/>
    </location>
</feature>
<keyword evidence="7" id="KW-1185">Reference proteome</keyword>
<proteinExistence type="inferred from homology"/>
<evidence type="ECO:0008006" key="8">
    <source>
        <dbReference type="Google" id="ProtNLM"/>
    </source>
</evidence>
<dbReference type="Proteomes" id="UP000663864">
    <property type="component" value="Unassembled WGS sequence"/>
</dbReference>
<dbReference type="PANTHER" id="PTHR31516">
    <property type="entry name" value="STABILIZER OF AXONEMAL MICROTUBULES 2"/>
    <property type="match status" value="1"/>
</dbReference>
<dbReference type="InterPro" id="IPR033336">
    <property type="entry name" value="SAXO1/2"/>
</dbReference>
<dbReference type="Proteomes" id="UP000663854">
    <property type="component" value="Unassembled WGS sequence"/>
</dbReference>
<name>A0A814XAL6_9BILA</name>
<evidence type="ECO:0000313" key="7">
    <source>
        <dbReference type="Proteomes" id="UP000663870"/>
    </source>
</evidence>
<reference evidence="5" key="1">
    <citation type="submission" date="2021-02" db="EMBL/GenBank/DDBJ databases">
        <authorList>
            <person name="Nowell W R."/>
        </authorList>
    </citation>
    <scope>NUCLEOTIDE SEQUENCE</scope>
</reference>
<evidence type="ECO:0000313" key="4">
    <source>
        <dbReference type="EMBL" id="CAF1028942.1"/>
    </source>
</evidence>
<dbReference type="GO" id="GO:0036064">
    <property type="term" value="C:ciliary basal body"/>
    <property type="evidence" value="ECO:0007669"/>
    <property type="project" value="TreeGrafter"/>
</dbReference>
<dbReference type="PANTHER" id="PTHR31516:SF17">
    <property type="entry name" value="STABILIZER OF AXONEMAL MICROTUBULES 2"/>
    <property type="match status" value="1"/>
</dbReference>
<evidence type="ECO:0000256" key="1">
    <source>
        <dbReference type="ARBA" id="ARBA00008738"/>
    </source>
</evidence>
<dbReference type="EMBL" id="CAJNOH010000136">
    <property type="protein sequence ID" value="CAF0898000.1"/>
    <property type="molecule type" value="Genomic_DNA"/>
</dbReference>
<evidence type="ECO:0000313" key="5">
    <source>
        <dbReference type="EMBL" id="CAF1211554.1"/>
    </source>
</evidence>
<dbReference type="Proteomes" id="UP000663870">
    <property type="component" value="Unassembled WGS sequence"/>
</dbReference>
<dbReference type="GO" id="GO:0005879">
    <property type="term" value="C:axonemal microtubule"/>
    <property type="evidence" value="ECO:0007669"/>
    <property type="project" value="TreeGrafter"/>
</dbReference>
<organism evidence="5 7">
    <name type="scientific">Rotaria sordida</name>
    <dbReference type="NCBI Taxonomy" id="392033"/>
    <lineage>
        <taxon>Eukaryota</taxon>
        <taxon>Metazoa</taxon>
        <taxon>Spiralia</taxon>
        <taxon>Gnathifera</taxon>
        <taxon>Rotifera</taxon>
        <taxon>Eurotatoria</taxon>
        <taxon>Bdelloidea</taxon>
        <taxon>Philodinida</taxon>
        <taxon>Philodinidae</taxon>
        <taxon>Rotaria</taxon>
    </lineage>
</organism>
<gene>
    <name evidence="5" type="ORF">JXQ802_LOCUS24964</name>
    <name evidence="6" type="ORF">JXQ802_LOCUS25225</name>
    <name evidence="3" type="ORF">PYM288_LOCUS9375</name>
    <name evidence="4" type="ORF">ZHD862_LOCUS13940</name>
</gene>
<dbReference type="GO" id="GO:0036126">
    <property type="term" value="C:sperm flagellum"/>
    <property type="evidence" value="ECO:0007669"/>
    <property type="project" value="TreeGrafter"/>
</dbReference>
<dbReference type="EMBL" id="CAJNOL010000843">
    <property type="protein sequence ID" value="CAF1216760.1"/>
    <property type="molecule type" value="Genomic_DNA"/>
</dbReference>
<feature type="region of interest" description="Disordered" evidence="2">
    <location>
        <begin position="93"/>
        <end position="114"/>
    </location>
</feature>
<dbReference type="GO" id="GO:0008017">
    <property type="term" value="F:microtubule binding"/>
    <property type="evidence" value="ECO:0007669"/>
    <property type="project" value="InterPro"/>
</dbReference>
<evidence type="ECO:0000313" key="3">
    <source>
        <dbReference type="EMBL" id="CAF0898000.1"/>
    </source>
</evidence>
<dbReference type="AlphaFoldDB" id="A0A814XAL6"/>
<dbReference type="GO" id="GO:0005814">
    <property type="term" value="C:centriole"/>
    <property type="evidence" value="ECO:0007669"/>
    <property type="project" value="TreeGrafter"/>
</dbReference>
<feature type="compositionally biased region" description="Basic and acidic residues" evidence="2">
    <location>
        <begin position="241"/>
        <end position="254"/>
    </location>
</feature>
<comment type="caution">
    <text evidence="5">The sequence shown here is derived from an EMBL/GenBank/DDBJ whole genome shotgun (WGS) entry which is preliminary data.</text>
</comment>
<dbReference type="EMBL" id="CAJNOL010000826">
    <property type="protein sequence ID" value="CAF1211554.1"/>
    <property type="molecule type" value="Genomic_DNA"/>
</dbReference>
<evidence type="ECO:0000313" key="6">
    <source>
        <dbReference type="EMBL" id="CAF1216760.1"/>
    </source>
</evidence>
<comment type="similarity">
    <text evidence="1">Belongs to the FAM154 family.</text>
</comment>
<accession>A0A814XAL6</accession>